<protein>
    <submittedName>
        <fullName evidence="2">Uncharacterized protein</fullName>
    </submittedName>
</protein>
<dbReference type="AlphaFoldDB" id="A0A165N6U8"/>
<gene>
    <name evidence="2" type="ORF">EXIGLDRAFT_169431</name>
</gene>
<dbReference type="STRING" id="1314781.A0A165N6U8"/>
<feature type="compositionally biased region" description="Polar residues" evidence="1">
    <location>
        <begin position="224"/>
        <end position="253"/>
    </location>
</feature>
<dbReference type="Proteomes" id="UP000077266">
    <property type="component" value="Unassembled WGS sequence"/>
</dbReference>
<reference evidence="2 3" key="1">
    <citation type="journal article" date="2016" name="Mol. Biol. Evol.">
        <title>Comparative Genomics of Early-Diverging Mushroom-Forming Fungi Provides Insights into the Origins of Lignocellulose Decay Capabilities.</title>
        <authorList>
            <person name="Nagy L.G."/>
            <person name="Riley R."/>
            <person name="Tritt A."/>
            <person name="Adam C."/>
            <person name="Daum C."/>
            <person name="Floudas D."/>
            <person name="Sun H."/>
            <person name="Yadav J.S."/>
            <person name="Pangilinan J."/>
            <person name="Larsson K.H."/>
            <person name="Matsuura K."/>
            <person name="Barry K."/>
            <person name="Labutti K."/>
            <person name="Kuo R."/>
            <person name="Ohm R.A."/>
            <person name="Bhattacharya S.S."/>
            <person name="Shirouzu T."/>
            <person name="Yoshinaga Y."/>
            <person name="Martin F.M."/>
            <person name="Grigoriev I.V."/>
            <person name="Hibbett D.S."/>
        </authorList>
    </citation>
    <scope>NUCLEOTIDE SEQUENCE [LARGE SCALE GENOMIC DNA]</scope>
    <source>
        <strain evidence="2 3">HHB12029</strain>
    </source>
</reference>
<sequence>MLAGLETLISAQNNAPHNSQYRSAPYHVPARKSPRRSIPHDGSPLAQPVPSREVMPIEVFPHSTQHHHSNPTAAVSSPQLRAAVRVMSPVDPSHRRDSMPLSPPLRKRSLTDRGPDSPGGMTVDIDERPTKRPSITSLSQTASGFAQGQQQQGGSAGSAQTGYYNSKGGAPSQYGGPRPSTSGGLPPQPGAPPPASSAAGRAPPEALPSPPAASSDSGTRERTPTQSLSNPNSHSNLRDNGTTKEPASPTIRNSFDDGQWRAPRAQVNTAIANWLKPHIQREGTRPSFPAVTGSSLCFRPCLEGYSEFMHSKGHVLSIPQLLRVYGFAQRQIAKWNNQRTPENAEGCPLKKIGKSNVLQALGRQTSWGSDCEQTLAFVEKYGPGGSRETERVVALVNGKVMPGEKEGSVYFLQVLREVDKEWRTANVSATGNGSNDGNGVNDGADGDELSRKGSVDASVLPQHPHPPPPSQQQNIG</sequence>
<dbReference type="InParanoid" id="A0A165N6U8"/>
<evidence type="ECO:0000313" key="3">
    <source>
        <dbReference type="Proteomes" id="UP000077266"/>
    </source>
</evidence>
<feature type="compositionally biased region" description="Low complexity" evidence="1">
    <location>
        <begin position="139"/>
        <end position="162"/>
    </location>
</feature>
<dbReference type="OrthoDB" id="3215534at2759"/>
<feature type="region of interest" description="Disordered" evidence="1">
    <location>
        <begin position="88"/>
        <end position="260"/>
    </location>
</feature>
<name>A0A165N6U8_EXIGL</name>
<accession>A0A165N6U8</accession>
<evidence type="ECO:0000313" key="2">
    <source>
        <dbReference type="EMBL" id="KZW00306.1"/>
    </source>
</evidence>
<organism evidence="2 3">
    <name type="scientific">Exidia glandulosa HHB12029</name>
    <dbReference type="NCBI Taxonomy" id="1314781"/>
    <lineage>
        <taxon>Eukaryota</taxon>
        <taxon>Fungi</taxon>
        <taxon>Dikarya</taxon>
        <taxon>Basidiomycota</taxon>
        <taxon>Agaricomycotina</taxon>
        <taxon>Agaricomycetes</taxon>
        <taxon>Auriculariales</taxon>
        <taxon>Exidiaceae</taxon>
        <taxon>Exidia</taxon>
    </lineage>
</organism>
<feature type="compositionally biased region" description="Pro residues" evidence="1">
    <location>
        <begin position="186"/>
        <end position="195"/>
    </location>
</feature>
<feature type="region of interest" description="Disordered" evidence="1">
    <location>
        <begin position="13"/>
        <end position="50"/>
    </location>
</feature>
<feature type="region of interest" description="Disordered" evidence="1">
    <location>
        <begin position="427"/>
        <end position="476"/>
    </location>
</feature>
<feature type="compositionally biased region" description="Low complexity" evidence="1">
    <location>
        <begin position="431"/>
        <end position="443"/>
    </location>
</feature>
<feature type="compositionally biased region" description="Polar residues" evidence="1">
    <location>
        <begin position="13"/>
        <end position="22"/>
    </location>
</feature>
<dbReference type="EMBL" id="KV425902">
    <property type="protein sequence ID" value="KZW00306.1"/>
    <property type="molecule type" value="Genomic_DNA"/>
</dbReference>
<proteinExistence type="predicted"/>
<keyword evidence="3" id="KW-1185">Reference proteome</keyword>
<evidence type="ECO:0000256" key="1">
    <source>
        <dbReference type="SAM" id="MobiDB-lite"/>
    </source>
</evidence>